<organism evidence="1 2">
    <name type="scientific">Candidatus Taylorbacteria bacterium RIFCSPHIGHO2_01_FULL_51_15</name>
    <dbReference type="NCBI Taxonomy" id="1802304"/>
    <lineage>
        <taxon>Bacteria</taxon>
        <taxon>Candidatus Tayloriibacteriota</taxon>
    </lineage>
</organism>
<name>A0A1G2M8X2_9BACT</name>
<evidence type="ECO:0008006" key="3">
    <source>
        <dbReference type="Google" id="ProtNLM"/>
    </source>
</evidence>
<dbReference type="SUPFAM" id="SSF53756">
    <property type="entry name" value="UDP-Glycosyltransferase/glycogen phosphorylase"/>
    <property type="match status" value="1"/>
</dbReference>
<dbReference type="Gene3D" id="3.40.50.2000">
    <property type="entry name" value="Glycogen Phosphorylase B"/>
    <property type="match status" value="2"/>
</dbReference>
<proteinExistence type="predicted"/>
<comment type="caution">
    <text evidence="1">The sequence shown here is derived from an EMBL/GenBank/DDBJ whole genome shotgun (WGS) entry which is preliminary data.</text>
</comment>
<accession>A0A1G2M8X2</accession>
<dbReference type="PANTHER" id="PTHR12526">
    <property type="entry name" value="GLYCOSYLTRANSFERASE"/>
    <property type="match status" value="1"/>
</dbReference>
<reference evidence="1 2" key="1">
    <citation type="journal article" date="2016" name="Nat. Commun.">
        <title>Thousands of microbial genomes shed light on interconnected biogeochemical processes in an aquifer system.</title>
        <authorList>
            <person name="Anantharaman K."/>
            <person name="Brown C.T."/>
            <person name="Hug L.A."/>
            <person name="Sharon I."/>
            <person name="Castelle C.J."/>
            <person name="Probst A.J."/>
            <person name="Thomas B.C."/>
            <person name="Singh A."/>
            <person name="Wilkins M.J."/>
            <person name="Karaoz U."/>
            <person name="Brodie E.L."/>
            <person name="Williams K.H."/>
            <person name="Hubbard S.S."/>
            <person name="Banfield J.F."/>
        </authorList>
    </citation>
    <scope>NUCLEOTIDE SEQUENCE [LARGE SCALE GENOMIC DNA]</scope>
</reference>
<gene>
    <name evidence="1" type="ORF">A2849_01095</name>
</gene>
<protein>
    <recommendedName>
        <fullName evidence="3">Glycosyltransferase subfamily 4-like N-terminal domain-containing protein</fullName>
    </recommendedName>
</protein>
<dbReference type="AlphaFoldDB" id="A0A1G2M8X2"/>
<sequence length="366" mass="41391">MSAFFYIANIRFPTERAHGIQVAKMCEALGENGAKVTLLVPDRKTFAGDPFSYYGTRHNFQVEKISVPDVVSLGRIGFLFESVLFAYRAAKRLRTQNEALIYTREELPLLFLPKKSAFYEMHQLRGSFLARLLLKRAKRIIVISNGLKEALFYIGYPRERVAVAHDGFDEREFGVRLSKGEARARLTLPKEAKLAMYIGGFEVWKGLRTLLDAARLLKERGINVAVIGGTEFENNSLSIKYPEVRFLGYRPYTELAFNQQAADVLVIPNSGRERISREFTSPLKLFAHMASGRPIVASRLPSLCEVLSDESAYLVPPNDPTALAEGIRTACEREEESERKAAVANSRVREFTWVKRAKDILAFIED</sequence>
<evidence type="ECO:0000313" key="1">
    <source>
        <dbReference type="EMBL" id="OHA20355.1"/>
    </source>
</evidence>
<evidence type="ECO:0000313" key="2">
    <source>
        <dbReference type="Proteomes" id="UP000178121"/>
    </source>
</evidence>
<dbReference type="EMBL" id="MHRI01000030">
    <property type="protein sequence ID" value="OHA20355.1"/>
    <property type="molecule type" value="Genomic_DNA"/>
</dbReference>
<dbReference type="Proteomes" id="UP000178121">
    <property type="component" value="Unassembled WGS sequence"/>
</dbReference>
<dbReference type="Pfam" id="PF13692">
    <property type="entry name" value="Glyco_trans_1_4"/>
    <property type="match status" value="1"/>
</dbReference>